<dbReference type="InterPro" id="IPR019734">
    <property type="entry name" value="TPR_rpt"/>
</dbReference>
<keyword evidence="7" id="KW-1185">Reference proteome</keyword>
<comment type="caution">
    <text evidence="6">The sequence shown here is derived from an EMBL/GenBank/DDBJ whole genome shotgun (WGS) entry which is preliminary data.</text>
</comment>
<proteinExistence type="predicted"/>
<dbReference type="SUPFAM" id="SSF48452">
    <property type="entry name" value="TPR-like"/>
    <property type="match status" value="1"/>
</dbReference>
<evidence type="ECO:0000256" key="1">
    <source>
        <dbReference type="ARBA" id="ARBA00022737"/>
    </source>
</evidence>
<name>A0A816CH40_9BILA</name>
<evidence type="ECO:0000256" key="3">
    <source>
        <dbReference type="PROSITE-ProRule" id="PRU00339"/>
    </source>
</evidence>
<reference evidence="6" key="1">
    <citation type="submission" date="2021-02" db="EMBL/GenBank/DDBJ databases">
        <authorList>
            <person name="Nowell W R."/>
        </authorList>
    </citation>
    <scope>NUCLEOTIDE SEQUENCE</scope>
</reference>
<evidence type="ECO:0000313" key="6">
    <source>
        <dbReference type="EMBL" id="CAF1624490.1"/>
    </source>
</evidence>
<dbReference type="Pfam" id="PF03496">
    <property type="entry name" value="ADPrib_exo_Tox"/>
    <property type="match status" value="1"/>
</dbReference>
<keyword evidence="1" id="KW-0677">Repeat</keyword>
<evidence type="ECO:0000313" key="5">
    <source>
        <dbReference type="EMBL" id="CAF1431315.1"/>
    </source>
</evidence>
<evidence type="ECO:0000256" key="2">
    <source>
        <dbReference type="ARBA" id="ARBA00022803"/>
    </source>
</evidence>
<dbReference type="InterPro" id="IPR039366">
    <property type="entry name" value="Pilotin"/>
</dbReference>
<dbReference type="Proteomes" id="UP000663877">
    <property type="component" value="Unassembled WGS sequence"/>
</dbReference>
<feature type="repeat" description="TPR" evidence="3">
    <location>
        <begin position="355"/>
        <end position="388"/>
    </location>
</feature>
<sequence length="656" mass="74217">MSQLDAIYVLCGNKSKHKKWAKNWIKIKGVHTNIKEICEALQLATNQRDQDTIAVSFLTVNEMTSTDNSNQLEPTFMYTQIFKEILLDMGHDNQAISDFITYSRLNNSGSSININRFEKEYHSQSAIRWYTLTPFIYCMLNDALRSMEVNTIINMGFFIRDLHQQIRRLYQQQITKYHQKPFIVYRGQGLSKENFEKLQKSEGGLISFNNFLSTSTEQDISLVFARSASEKVDMVGIAFKMLIDPCIKSVPFAFITEVSSFDGEDEVLFSMHTVFRVGAIQHMDNNNQLYQVELKLTSDDDQQLRLLTDWIREEAAGITGWQRLGHLLLKIGQFNQAEELYNALLKQASDESEKALYYNQLGGVHFNQGNYKKAARYFEQGLEICQTALPSKHSHLATSCNNIGSVYKKMGEYSKALLFYEKDFEICQKTLPSDHPKLATSCNNIGSVYKKMGDYSKALLFYGKALEICRKALPPNHPHLAISCNNIGLAYDNMGEYSKALSYLERALNIWQRALPPTHPDIKSVKQIIMLRLLLLVCLAHLVVGRTITGNIVLKSNPDKTIVLPNGCQYIVQVVDASRADGKATELGTTQYTLVSSLPHSYTVTCVPSGLPMGSDSLQAQIKCPNGQMYINDHRISVPDKEGDNITIDIGVISHH</sequence>
<evidence type="ECO:0000259" key="4">
    <source>
        <dbReference type="Pfam" id="PF03496"/>
    </source>
</evidence>
<organism evidence="6 7">
    <name type="scientific">Adineta steineri</name>
    <dbReference type="NCBI Taxonomy" id="433720"/>
    <lineage>
        <taxon>Eukaryota</taxon>
        <taxon>Metazoa</taxon>
        <taxon>Spiralia</taxon>
        <taxon>Gnathifera</taxon>
        <taxon>Rotifera</taxon>
        <taxon>Eurotatoria</taxon>
        <taxon>Bdelloidea</taxon>
        <taxon>Adinetida</taxon>
        <taxon>Adinetidae</taxon>
        <taxon>Adineta</taxon>
    </lineage>
</organism>
<feature type="repeat" description="TPR" evidence="3">
    <location>
        <begin position="397"/>
        <end position="430"/>
    </location>
</feature>
<dbReference type="Pfam" id="PF13424">
    <property type="entry name" value="TPR_12"/>
    <property type="match status" value="2"/>
</dbReference>
<dbReference type="PROSITE" id="PS51996">
    <property type="entry name" value="TR_MART"/>
    <property type="match status" value="1"/>
</dbReference>
<dbReference type="InterPro" id="IPR011990">
    <property type="entry name" value="TPR-like_helical_dom_sf"/>
</dbReference>
<dbReference type="EMBL" id="CAJNOI010001674">
    <property type="protein sequence ID" value="CAF1431315.1"/>
    <property type="molecule type" value="Genomic_DNA"/>
</dbReference>
<dbReference type="Proteomes" id="UP000663832">
    <property type="component" value="Unassembled WGS sequence"/>
</dbReference>
<feature type="repeat" description="TPR" evidence="3">
    <location>
        <begin position="439"/>
        <end position="472"/>
    </location>
</feature>
<dbReference type="SUPFAM" id="SSF56399">
    <property type="entry name" value="ADP-ribosylation"/>
    <property type="match status" value="1"/>
</dbReference>
<dbReference type="AlphaFoldDB" id="A0A816CH40"/>
<keyword evidence="2 3" id="KW-0802">TPR repeat</keyword>
<dbReference type="Gene3D" id="3.90.176.10">
    <property type="entry name" value="Toxin ADP-ribosyltransferase, Chain A, domain 1"/>
    <property type="match status" value="1"/>
</dbReference>
<dbReference type="Gene3D" id="1.25.40.10">
    <property type="entry name" value="Tetratricopeptide repeat domain"/>
    <property type="match status" value="2"/>
</dbReference>
<dbReference type="EMBL" id="CAJNOM010002006">
    <property type="protein sequence ID" value="CAF1624490.1"/>
    <property type="molecule type" value="Genomic_DNA"/>
</dbReference>
<protein>
    <recommendedName>
        <fullName evidence="4">ADP ribosyltransferase domain-containing protein</fullName>
    </recommendedName>
</protein>
<dbReference type="PROSITE" id="PS50005">
    <property type="entry name" value="TPR"/>
    <property type="match status" value="5"/>
</dbReference>
<dbReference type="PANTHER" id="PTHR45641">
    <property type="entry name" value="TETRATRICOPEPTIDE REPEAT PROTEIN (AFU_ORTHOLOGUE AFUA_6G03870)"/>
    <property type="match status" value="1"/>
</dbReference>
<dbReference type="PANTHER" id="PTHR45641:SF19">
    <property type="entry name" value="NEPHROCYSTIN-3"/>
    <property type="match status" value="1"/>
</dbReference>
<feature type="repeat" description="TPR" evidence="3">
    <location>
        <begin position="481"/>
        <end position="514"/>
    </location>
</feature>
<dbReference type="GO" id="GO:0005576">
    <property type="term" value="C:extracellular region"/>
    <property type="evidence" value="ECO:0007669"/>
    <property type="project" value="InterPro"/>
</dbReference>
<dbReference type="Pfam" id="PF13181">
    <property type="entry name" value="TPR_8"/>
    <property type="match status" value="1"/>
</dbReference>
<evidence type="ECO:0000313" key="7">
    <source>
        <dbReference type="Proteomes" id="UP000663832"/>
    </source>
</evidence>
<dbReference type="InterPro" id="IPR003540">
    <property type="entry name" value="ADP-ribosyltransferase"/>
</dbReference>
<accession>A0A816CH40</accession>
<dbReference type="Pfam" id="PF09619">
    <property type="entry name" value="YscW"/>
    <property type="match status" value="1"/>
</dbReference>
<gene>
    <name evidence="5" type="ORF">BJG266_LOCUS39355</name>
    <name evidence="6" type="ORF">QVE165_LOCUS56258</name>
</gene>
<feature type="repeat" description="TPR" evidence="3">
    <location>
        <begin position="318"/>
        <end position="351"/>
    </location>
</feature>
<dbReference type="SMART" id="SM00028">
    <property type="entry name" value="TPR"/>
    <property type="match status" value="5"/>
</dbReference>
<dbReference type="OrthoDB" id="5587616at2759"/>
<feature type="domain" description="ADP ribosyltransferase" evidence="4">
    <location>
        <begin position="125"/>
        <end position="292"/>
    </location>
</feature>